<comment type="caution">
    <text evidence="1">The sequence shown here is derived from an EMBL/GenBank/DDBJ whole genome shotgun (WGS) entry which is preliminary data.</text>
</comment>
<organism evidence="1 2">
    <name type="scientific">Chryseobacterium arthrosphaerae</name>
    <dbReference type="NCBI Taxonomy" id="651561"/>
    <lineage>
        <taxon>Bacteria</taxon>
        <taxon>Pseudomonadati</taxon>
        <taxon>Bacteroidota</taxon>
        <taxon>Flavobacteriia</taxon>
        <taxon>Flavobacteriales</taxon>
        <taxon>Weeksellaceae</taxon>
        <taxon>Chryseobacterium group</taxon>
        <taxon>Chryseobacterium</taxon>
    </lineage>
</organism>
<dbReference type="AlphaFoldDB" id="A0A3S0Q757"/>
<accession>A0A3S0Q757</accession>
<sequence length="89" mass="9535">MRTELIPPADNYNYNGTDPKPVSFIDASYPEQMQSYRAAGSGGAVYCNMAGKTTPITIYFKIDPSDPATITTTAGNSGIAPPGEILPWF</sequence>
<gene>
    <name evidence="1" type="ORF">EJ377_01605</name>
</gene>
<evidence type="ECO:0000313" key="1">
    <source>
        <dbReference type="EMBL" id="RTZ49378.1"/>
    </source>
</evidence>
<proteinExistence type="predicted"/>
<dbReference type="Proteomes" id="UP000276953">
    <property type="component" value="Unassembled WGS sequence"/>
</dbReference>
<name>A0A3S0Q757_9FLAO</name>
<protein>
    <submittedName>
        <fullName evidence="1">Uncharacterized protein</fullName>
    </submittedName>
</protein>
<reference evidence="1 2" key="1">
    <citation type="submission" date="2018-12" db="EMBL/GenBank/DDBJ databases">
        <title>Draft Genome Sequence of Chryseobacterium arthrosphaerae strain ED882-96 Isolated from the Blood of a Patient with Liver Cirrhosis in Taiwan.</title>
        <authorList>
            <person name="Lin J.-N."/>
            <person name="Lai C.-H."/>
            <person name="Yang C.-H."/>
            <person name="Huang Y.-H."/>
        </authorList>
    </citation>
    <scope>NUCLEOTIDE SEQUENCE [LARGE SCALE GENOMIC DNA]</scope>
    <source>
        <strain evidence="1 2">ED882-96</strain>
    </source>
</reference>
<dbReference type="EMBL" id="RYFC01000001">
    <property type="protein sequence ID" value="RTZ49378.1"/>
    <property type="molecule type" value="Genomic_DNA"/>
</dbReference>
<evidence type="ECO:0000313" key="2">
    <source>
        <dbReference type="Proteomes" id="UP000276953"/>
    </source>
</evidence>